<sequence>MHFGQNQPSFARWESLFRDGCVTVVAGRVLYRGGRLVMPLVSKL</sequence>
<name>A0A8S5T2B5_9CAUD</name>
<protein>
    <submittedName>
        <fullName evidence="1">Uncharacterized protein</fullName>
    </submittedName>
</protein>
<dbReference type="EMBL" id="BK032729">
    <property type="protein sequence ID" value="DAF57163.1"/>
    <property type="molecule type" value="Genomic_DNA"/>
</dbReference>
<reference evidence="1" key="1">
    <citation type="journal article" date="2021" name="Proc. Natl. Acad. Sci. U.S.A.">
        <title>A Catalog of Tens of Thousands of Viruses from Human Metagenomes Reveals Hidden Associations with Chronic Diseases.</title>
        <authorList>
            <person name="Tisza M.J."/>
            <person name="Buck C.B."/>
        </authorList>
    </citation>
    <scope>NUCLEOTIDE SEQUENCE</scope>
    <source>
        <strain evidence="1">CtnR15</strain>
    </source>
</reference>
<organism evidence="1">
    <name type="scientific">Siphoviridae sp. ctnR15</name>
    <dbReference type="NCBI Taxonomy" id="2827938"/>
    <lineage>
        <taxon>Viruses</taxon>
        <taxon>Duplodnaviria</taxon>
        <taxon>Heunggongvirae</taxon>
        <taxon>Uroviricota</taxon>
        <taxon>Caudoviricetes</taxon>
    </lineage>
</organism>
<evidence type="ECO:0000313" key="1">
    <source>
        <dbReference type="EMBL" id="DAF57163.1"/>
    </source>
</evidence>
<accession>A0A8S5T2B5</accession>
<proteinExistence type="predicted"/>